<evidence type="ECO:0000256" key="1">
    <source>
        <dbReference type="ARBA" id="ARBA00022737"/>
    </source>
</evidence>
<evidence type="ECO:0000313" key="6">
    <source>
        <dbReference type="EMBL" id="XBS52848.1"/>
    </source>
</evidence>
<dbReference type="Pfam" id="PF01473">
    <property type="entry name" value="Choline_bind_1"/>
    <property type="match status" value="2"/>
</dbReference>
<feature type="region of interest" description="Disordered" evidence="3">
    <location>
        <begin position="150"/>
        <end position="208"/>
    </location>
</feature>
<feature type="compositionally biased region" description="Low complexity" evidence="3">
    <location>
        <begin position="167"/>
        <end position="184"/>
    </location>
</feature>
<dbReference type="PROSITE" id="PS51170">
    <property type="entry name" value="CW"/>
    <property type="match status" value="4"/>
</dbReference>
<feature type="compositionally biased region" description="Acidic residues" evidence="3">
    <location>
        <begin position="1315"/>
        <end position="1324"/>
    </location>
</feature>
<feature type="region of interest" description="Disordered" evidence="3">
    <location>
        <begin position="1260"/>
        <end position="1388"/>
    </location>
</feature>
<dbReference type="InterPro" id="IPR018337">
    <property type="entry name" value="Cell_wall/Cho-bd_repeat"/>
</dbReference>
<evidence type="ECO:0000256" key="2">
    <source>
        <dbReference type="PROSITE-ProRule" id="PRU00591"/>
    </source>
</evidence>
<feature type="compositionally biased region" description="Acidic residues" evidence="3">
    <location>
        <begin position="1346"/>
        <end position="1368"/>
    </location>
</feature>
<feature type="compositionally biased region" description="Basic and acidic residues" evidence="3">
    <location>
        <begin position="1294"/>
        <end position="1311"/>
    </location>
</feature>
<feature type="compositionally biased region" description="Low complexity" evidence="3">
    <location>
        <begin position="192"/>
        <end position="204"/>
    </location>
</feature>
<reference evidence="6" key="1">
    <citation type="submission" date="2024-06" db="EMBL/GenBank/DDBJ databases">
        <title>Lacrimispora cavernae sp. nov., a novel anaerobe isolated from bat guano pile inside a cave.</title>
        <authorList>
            <person name="Miller S.L."/>
            <person name="Lu N."/>
            <person name="King J."/>
            <person name="Sankaranarayanan K."/>
            <person name="Lawson P.A."/>
        </authorList>
    </citation>
    <scope>NUCLEOTIDE SEQUENCE</scope>
    <source>
        <strain evidence="6">BS-2</strain>
    </source>
</reference>
<evidence type="ECO:0000256" key="4">
    <source>
        <dbReference type="SAM" id="SignalP"/>
    </source>
</evidence>
<feature type="chain" id="PRO_5043952658" evidence="4">
    <location>
        <begin position="27"/>
        <end position="1388"/>
    </location>
</feature>
<accession>A0AAU7PKT4</accession>
<feature type="domain" description="Heme-binding protein Shr-like Hb-interacting" evidence="5">
    <location>
        <begin position="893"/>
        <end position="968"/>
    </location>
</feature>
<feature type="repeat" description="Cell wall-binding" evidence="2">
    <location>
        <begin position="47"/>
        <end position="67"/>
    </location>
</feature>
<dbReference type="Pfam" id="PF19127">
    <property type="entry name" value="Choline_bind_3"/>
    <property type="match status" value="1"/>
</dbReference>
<organism evidence="6">
    <name type="scientific">Lacrimispora sp. BS-2</name>
    <dbReference type="NCBI Taxonomy" id="3151850"/>
    <lineage>
        <taxon>Bacteria</taxon>
        <taxon>Bacillati</taxon>
        <taxon>Bacillota</taxon>
        <taxon>Clostridia</taxon>
        <taxon>Lachnospirales</taxon>
        <taxon>Lachnospiraceae</taxon>
        <taxon>Lacrimispora</taxon>
    </lineage>
</organism>
<evidence type="ECO:0000256" key="3">
    <source>
        <dbReference type="SAM" id="MobiDB-lite"/>
    </source>
</evidence>
<proteinExistence type="predicted"/>
<protein>
    <submittedName>
        <fullName evidence="6">Hemoblobin-interacting domain-containing protein</fullName>
    </submittedName>
</protein>
<keyword evidence="4" id="KW-0732">Signal</keyword>
<sequence>MRNRNKVKLLAVLTAMNLVFTIQPFAGEWRQNEDRWCYILEDGREQRNSWLKTDDGKWYHFDENGIMRTGWYQDTDQKWYYLESDGSMASGWKEINGKWYYLDSDGSMASGWKEINGKWYYLDKKSGEAIVNGYTPDGYYVDGSGAWNGGSSRNNHDDSSSDDKTSRNNNTGENGNNQPGEGNNQPGGGNENPGNNGTEGGENPWENKSPVILEQTGIVSVMGLPYAVISFSDQAGGTEKFRYSIAGKDATSSVTPVTSSGRIVKIPLPDENTHTLAITSGKWTVSVITLGERGKSAVAEKELMEADLSLPSDIPYVILTKATIPLTQYVKFIRQGDDLFIKPTATTVDTSEVQALANVQSPSPKVEKSYILIEEDNRTTTGLMRFASDAVASATAAPPASLEGKEETATIAVLFDLAANNIIADSLEIETSSVEAFLSKWESSEKLIALNENLTLSTEAKDLKTRTWKKAEELPRYVKYLTDKGGYGTKVELLTGKTDNTNPPELTIAPSLKGKSAVIQLSEENESWYRSITEIEIPYGETKTHYYQETNTLSSDGKTVTLGVEAISGPMNYAGTYEVTIHSFGFDDVKGTLSVVEQAPNFTPTWEDSNSRLRLKADFSYYADRVKAVTVNGNRLETGSFKNDINSLYISYRYLVNGKNTFEIQADGYENTSFEVESPAGFVTPKKAASVTAREVIDGSSTMVFDIGSCQEGSEEMEWFQALEAGHLKLTYSSYGSVSGLSLTKEGDSFTVTAKSTAMSYYNNYTMQIAVPGYDIVTVTFTPVKAPPAVTQQWNLENYSLNLTSSSNAMYLSSYVTKVILNGMELKKGESADYTVSYDRGIEMFAHNFTAGTSYKIELYASSYAMTVLEGTTPADLITPLEAPALKAEAVPKGSDVTVTVSGEAAKWLDKISSITVASSSGSSGSAASYTKTDGELILNSSNFSYSGTYIITVKANGYRTAQAEVKILNTVVVTGAVNYDEERLELSTSDSYFYGNAAVSLNGTQLVKGTGYTTSGSKMIYIPAALLTEEENHLVIYNETYQKVEMSFGKYIAAKSAPKLEIEMGSPLDKENAIVLIAADGDQEWWDSLKQSHISVKRSSTSQTVTGFNASSADQLTIELKDSLSYSYSYTVTISVPGYRSCSLTFTPYQKAPKIEDEWMENGDLKLSTDTFNYFYSSYNTVYLDGEKLVRNTDYSMNTNTSPYSLTIFADKFTSGEHTVRLIYTGYSNYAPYEITVITQKSENGLAMEVMELALEKPAAETAENQGEEGNKPSEENAEENLTEKNEEENLTEENKEENLTEENQEKETPAEETPAEESPEDNPTEKNPAEETETDGSQKQNGEEASEENLSEEEGGSLDDAAEDSVQEQSNGVKEEEDLHQLPENK</sequence>
<evidence type="ECO:0000259" key="5">
    <source>
        <dbReference type="Pfam" id="PF07550"/>
    </source>
</evidence>
<feature type="signal peptide" evidence="4">
    <location>
        <begin position="1"/>
        <end position="26"/>
    </location>
</feature>
<feature type="repeat" description="Cell wall-binding" evidence="2">
    <location>
        <begin position="68"/>
        <end position="88"/>
    </location>
</feature>
<dbReference type="RefSeq" id="WP_349944549.1">
    <property type="nucleotide sequence ID" value="NZ_CP157940.1"/>
</dbReference>
<dbReference type="Pfam" id="PF07550">
    <property type="entry name" value="Shr-like_HID"/>
    <property type="match status" value="2"/>
</dbReference>
<gene>
    <name evidence="6" type="ORF">ABFV83_13530</name>
</gene>
<dbReference type="EMBL" id="CP157940">
    <property type="protein sequence ID" value="XBS52848.1"/>
    <property type="molecule type" value="Genomic_DNA"/>
</dbReference>
<keyword evidence="1" id="KW-0677">Repeat</keyword>
<name>A0AAU7PKT4_9FIRM</name>
<feature type="domain" description="Heme-binding protein Shr-like Hb-interacting" evidence="5">
    <location>
        <begin position="615"/>
        <end position="676"/>
    </location>
</feature>
<feature type="compositionally biased region" description="Basic and acidic residues" evidence="3">
    <location>
        <begin position="154"/>
        <end position="166"/>
    </location>
</feature>
<feature type="repeat" description="Cell wall-binding" evidence="2">
    <location>
        <begin position="109"/>
        <end position="128"/>
    </location>
</feature>
<dbReference type="InterPro" id="IPR011432">
    <property type="entry name" value="Shr-like_HID"/>
</dbReference>
<dbReference type="Gene3D" id="2.10.270.10">
    <property type="entry name" value="Cholin Binding"/>
    <property type="match status" value="2"/>
</dbReference>
<dbReference type="SMR" id="A0AAU7PKT4"/>
<dbReference type="SUPFAM" id="SSF69360">
    <property type="entry name" value="Cell wall binding repeat"/>
    <property type="match status" value="1"/>
</dbReference>
<feature type="compositionally biased region" description="Basic and acidic residues" evidence="3">
    <location>
        <begin position="1375"/>
        <end position="1388"/>
    </location>
</feature>
<feature type="compositionally biased region" description="Acidic residues" evidence="3">
    <location>
        <begin position="1277"/>
        <end position="1293"/>
    </location>
</feature>
<feature type="repeat" description="Cell wall-binding" evidence="2">
    <location>
        <begin position="89"/>
        <end position="108"/>
    </location>
</feature>